<dbReference type="EMBL" id="JAGGJA010000014">
    <property type="protein sequence ID" value="MCW9708556.1"/>
    <property type="molecule type" value="Genomic_DNA"/>
</dbReference>
<dbReference type="Gene3D" id="3.30.1330.30">
    <property type="match status" value="1"/>
</dbReference>
<dbReference type="Pfam" id="PF00588">
    <property type="entry name" value="SpoU_methylase"/>
    <property type="match status" value="1"/>
</dbReference>
<dbReference type="SMART" id="SM00967">
    <property type="entry name" value="SpoU_sub_bind"/>
    <property type="match status" value="1"/>
</dbReference>
<proteinExistence type="inferred from homology"/>
<dbReference type="SUPFAM" id="SSF75217">
    <property type="entry name" value="alpha/beta knot"/>
    <property type="match status" value="1"/>
</dbReference>
<accession>A0ABT3PRU1</accession>
<dbReference type="InterPro" id="IPR013123">
    <property type="entry name" value="SpoU_subst-bd"/>
</dbReference>
<name>A0ABT3PRU1_9BACT</name>
<dbReference type="Gene3D" id="3.40.1280.10">
    <property type="match status" value="1"/>
</dbReference>
<evidence type="ECO:0000256" key="2">
    <source>
        <dbReference type="ARBA" id="ARBA00022603"/>
    </source>
</evidence>
<dbReference type="Proteomes" id="UP001207918">
    <property type="component" value="Unassembled WGS sequence"/>
</dbReference>
<dbReference type="InterPro" id="IPR029028">
    <property type="entry name" value="Alpha/beta_knot_MTases"/>
</dbReference>
<keyword evidence="3" id="KW-0808">Transferase</keyword>
<dbReference type="SUPFAM" id="SSF55315">
    <property type="entry name" value="L30e-like"/>
    <property type="match status" value="1"/>
</dbReference>
<organism evidence="5 6">
    <name type="scientific">Fodinibius salsisoli</name>
    <dbReference type="NCBI Taxonomy" id="2820877"/>
    <lineage>
        <taxon>Bacteria</taxon>
        <taxon>Pseudomonadati</taxon>
        <taxon>Balneolota</taxon>
        <taxon>Balneolia</taxon>
        <taxon>Balneolales</taxon>
        <taxon>Balneolaceae</taxon>
        <taxon>Fodinibius</taxon>
    </lineage>
</organism>
<keyword evidence="2 5" id="KW-0489">Methyltransferase</keyword>
<gene>
    <name evidence="5" type="ORF">J6I44_16965</name>
</gene>
<dbReference type="GO" id="GO:0008168">
    <property type="term" value="F:methyltransferase activity"/>
    <property type="evidence" value="ECO:0007669"/>
    <property type="project" value="UniProtKB-KW"/>
</dbReference>
<dbReference type="InterPro" id="IPR029064">
    <property type="entry name" value="Ribosomal_eL30-like_sf"/>
</dbReference>
<evidence type="ECO:0000256" key="1">
    <source>
        <dbReference type="ARBA" id="ARBA00007228"/>
    </source>
</evidence>
<dbReference type="GO" id="GO:0032259">
    <property type="term" value="P:methylation"/>
    <property type="evidence" value="ECO:0007669"/>
    <property type="project" value="UniProtKB-KW"/>
</dbReference>
<dbReference type="CDD" id="cd18095">
    <property type="entry name" value="SpoU-like_rRNA-MTase"/>
    <property type="match status" value="1"/>
</dbReference>
<protein>
    <submittedName>
        <fullName evidence="5">RNA methyltransferase</fullName>
    </submittedName>
</protein>
<evidence type="ECO:0000259" key="4">
    <source>
        <dbReference type="SMART" id="SM00967"/>
    </source>
</evidence>
<dbReference type="PANTHER" id="PTHR43191:SF2">
    <property type="entry name" value="RRNA METHYLTRANSFERASE 3, MITOCHONDRIAL"/>
    <property type="match status" value="1"/>
</dbReference>
<comment type="similarity">
    <text evidence="1">Belongs to the class IV-like SAM-binding methyltransferase superfamily. RNA methyltransferase TrmH family.</text>
</comment>
<dbReference type="InterPro" id="IPR001537">
    <property type="entry name" value="SpoU_MeTrfase"/>
</dbReference>
<dbReference type="RefSeq" id="WP_265767341.1">
    <property type="nucleotide sequence ID" value="NZ_JAGGJA010000014.1"/>
</dbReference>
<comment type="caution">
    <text evidence="5">The sequence shown here is derived from an EMBL/GenBank/DDBJ whole genome shotgun (WGS) entry which is preliminary data.</text>
</comment>
<dbReference type="InterPro" id="IPR051259">
    <property type="entry name" value="rRNA_Methyltransferase"/>
</dbReference>
<sequence length="261" mass="28717">MRTASNRQLTLLRKLNRKKYRVQEQLFIVEGGRAVRQVAENQSVRIKTLFFDKTRGYQREEEWKKRAKKVEGVILDEAHFAEVSDTDTPQGVLALCHMPEEASIESISRNEGIVVALDAVQDPGNVGTIIRTASWFGARALLSGKGTVDLFHPKVVRSTAGATGTIPHLNGGLATLLQALEEDSWEVLLLNKGARSVPLASLKSRRKKTVLVVGNEGHGIDNRLMTDNRHQVEISSPSPQPPVESLNAAIATSIALYHLSN</sequence>
<dbReference type="InterPro" id="IPR029026">
    <property type="entry name" value="tRNA_m1G_MTases_N"/>
</dbReference>
<dbReference type="InterPro" id="IPR053888">
    <property type="entry name" value="MRM3-like_sub_bind"/>
</dbReference>
<reference evidence="5 6" key="1">
    <citation type="submission" date="2021-03" db="EMBL/GenBank/DDBJ databases">
        <title>Aliifodinibius sp. nov., a new bacterium isolated from saline soil.</title>
        <authorList>
            <person name="Galisteo C."/>
            <person name="De La Haba R."/>
            <person name="Sanchez-Porro C."/>
            <person name="Ventosa A."/>
        </authorList>
    </citation>
    <scope>NUCLEOTIDE SEQUENCE [LARGE SCALE GENOMIC DNA]</scope>
    <source>
        <strain evidence="5 6">1BSP15-2V2</strain>
    </source>
</reference>
<keyword evidence="6" id="KW-1185">Reference proteome</keyword>
<dbReference type="Pfam" id="PF22435">
    <property type="entry name" value="MRM3-like_sub_bind"/>
    <property type="match status" value="1"/>
</dbReference>
<evidence type="ECO:0000313" key="5">
    <source>
        <dbReference type="EMBL" id="MCW9708556.1"/>
    </source>
</evidence>
<dbReference type="PANTHER" id="PTHR43191">
    <property type="entry name" value="RRNA METHYLTRANSFERASE 3"/>
    <property type="match status" value="1"/>
</dbReference>
<feature type="domain" description="RNA 2-O ribose methyltransferase substrate binding" evidence="4">
    <location>
        <begin position="28"/>
        <end position="102"/>
    </location>
</feature>
<evidence type="ECO:0000313" key="6">
    <source>
        <dbReference type="Proteomes" id="UP001207918"/>
    </source>
</evidence>
<evidence type="ECO:0000256" key="3">
    <source>
        <dbReference type="ARBA" id="ARBA00022679"/>
    </source>
</evidence>